<name>A0A7W9LK41_9ACTN</name>
<dbReference type="GO" id="GO:0004721">
    <property type="term" value="F:phosphoprotein phosphatase activity"/>
    <property type="evidence" value="ECO:0007669"/>
    <property type="project" value="InterPro"/>
</dbReference>
<dbReference type="Proteomes" id="UP000542813">
    <property type="component" value="Unassembled WGS sequence"/>
</dbReference>
<dbReference type="Pfam" id="PF13350">
    <property type="entry name" value="Y_phosphatase3"/>
    <property type="match status" value="1"/>
</dbReference>
<organism evidence="2 3">
    <name type="scientific">Jiangella mangrovi</name>
    <dbReference type="NCBI Taxonomy" id="1524084"/>
    <lineage>
        <taxon>Bacteria</taxon>
        <taxon>Bacillati</taxon>
        <taxon>Actinomycetota</taxon>
        <taxon>Actinomycetes</taxon>
        <taxon>Jiangellales</taxon>
        <taxon>Jiangellaceae</taxon>
        <taxon>Jiangella</taxon>
    </lineage>
</organism>
<reference evidence="2 3" key="1">
    <citation type="submission" date="2020-08" db="EMBL/GenBank/DDBJ databases">
        <title>Sequencing the genomes of 1000 actinobacteria strains.</title>
        <authorList>
            <person name="Klenk H.-P."/>
        </authorList>
    </citation>
    <scope>NUCLEOTIDE SEQUENCE [LARGE SCALE GENOMIC DNA]</scope>
    <source>
        <strain evidence="2 3">DSM 102122</strain>
    </source>
</reference>
<accession>A0A7W9LK41</accession>
<gene>
    <name evidence="2" type="ORF">HD601_001277</name>
</gene>
<dbReference type="Gene3D" id="3.90.190.10">
    <property type="entry name" value="Protein tyrosine phosphatase superfamily"/>
    <property type="match status" value="1"/>
</dbReference>
<sequence length="262" mass="28376">MSERWIDLVGAVNVRDLGGLPTTDGGATRFGRVLRSDNLQDLLDDDIRVLTGEHGLRDVVDLRTTFEVTSEGPGPLHRVPEVTVHHLSLYPEVGRTTDVEADGVLPWTGGNDAIWVDTGVYYTNYLRNRPGNVVAALRTMTASDGATLVHCAAGKDRTGVVCALALTVAGVERQAVVDDYVQTGERIDAIMSRLKATPTYAADLEGRPNEENLPRAESMHTFLDFVETQFGGAEGWLGLHGWTADDSAALRTHLVDSAERPA</sequence>
<dbReference type="InterPro" id="IPR016130">
    <property type="entry name" value="Tyr_Pase_AS"/>
</dbReference>
<dbReference type="EMBL" id="JACHMM010000001">
    <property type="protein sequence ID" value="MBB5786702.1"/>
    <property type="molecule type" value="Genomic_DNA"/>
</dbReference>
<dbReference type="PROSITE" id="PS00383">
    <property type="entry name" value="TYR_PHOSPHATASE_1"/>
    <property type="match status" value="1"/>
</dbReference>
<dbReference type="InterPro" id="IPR000387">
    <property type="entry name" value="Tyr_Pase_dom"/>
</dbReference>
<feature type="domain" description="Tyrosine specific protein phosphatases" evidence="1">
    <location>
        <begin position="131"/>
        <end position="182"/>
    </location>
</feature>
<dbReference type="InterPro" id="IPR029021">
    <property type="entry name" value="Prot-tyrosine_phosphatase-like"/>
</dbReference>
<protein>
    <submittedName>
        <fullName evidence="2">Protein tyrosine/serine phosphatase</fullName>
    </submittedName>
</protein>
<evidence type="ECO:0000313" key="3">
    <source>
        <dbReference type="Proteomes" id="UP000542813"/>
    </source>
</evidence>
<dbReference type="RefSeq" id="WP_184820306.1">
    <property type="nucleotide sequence ID" value="NZ_JACHMM010000001.1"/>
</dbReference>
<proteinExistence type="predicted"/>
<dbReference type="SUPFAM" id="SSF52799">
    <property type="entry name" value="(Phosphotyrosine protein) phosphatases II"/>
    <property type="match status" value="1"/>
</dbReference>
<dbReference type="PROSITE" id="PS50056">
    <property type="entry name" value="TYR_PHOSPHATASE_2"/>
    <property type="match status" value="1"/>
</dbReference>
<dbReference type="AlphaFoldDB" id="A0A7W9LK41"/>
<dbReference type="InterPro" id="IPR026893">
    <property type="entry name" value="Tyr/Ser_Pase_IphP-type"/>
</dbReference>
<evidence type="ECO:0000259" key="1">
    <source>
        <dbReference type="PROSITE" id="PS50056"/>
    </source>
</evidence>
<evidence type="ECO:0000313" key="2">
    <source>
        <dbReference type="EMBL" id="MBB5786702.1"/>
    </source>
</evidence>
<keyword evidence="3" id="KW-1185">Reference proteome</keyword>
<comment type="caution">
    <text evidence="2">The sequence shown here is derived from an EMBL/GenBank/DDBJ whole genome shotgun (WGS) entry which is preliminary data.</text>
</comment>